<dbReference type="STRING" id="7955.ENSDARP00000096454"/>
<dbReference type="SUPFAM" id="SSF48726">
    <property type="entry name" value="Immunoglobulin"/>
    <property type="match status" value="2"/>
</dbReference>
<evidence type="ECO:0000313" key="9">
    <source>
        <dbReference type="RefSeq" id="XP_005170695.1"/>
    </source>
</evidence>
<dbReference type="InterPro" id="IPR013783">
    <property type="entry name" value="Ig-like_fold"/>
</dbReference>
<dbReference type="Proteomes" id="UP000000437">
    <property type="component" value="Chromosome 24"/>
</dbReference>
<feature type="domain" description="C2H2-type" evidence="6">
    <location>
        <begin position="345"/>
        <end position="373"/>
    </location>
</feature>
<dbReference type="InterPro" id="IPR036179">
    <property type="entry name" value="Ig-like_dom_sf"/>
</dbReference>
<dbReference type="GO" id="GO:0006955">
    <property type="term" value="P:immune response"/>
    <property type="evidence" value="ECO:0000318"/>
    <property type="project" value="GO_Central"/>
</dbReference>
<dbReference type="GO" id="GO:0008270">
    <property type="term" value="F:zinc ion binding"/>
    <property type="evidence" value="ECO:0007669"/>
    <property type="project" value="UniProtKB-KW"/>
</dbReference>
<sequence length="426" mass="47408">MKSLLTLSVFLVLIKEDNGQKPVVSLRPRFPQVYVGDDVTLICKGGSNPTKWVINGIEQPHQNDVMLLTTVTPHNNGQYECEQNGEKSDPVPLTVLVLEALAQLSPSVGGSVISKGEGRNLVLQVDDAEELHNWKCFAFRGKREFKLDRIDVNKKLKRAVIFAELKDAERATFWCLNKNATHRSNAVTLKITDKLVMLEPPAAPALLGDSVALRCVAWGAEKVEKATFYKNQIEIPDITADTYNITATPEASGTYHCHATYRHSYISATAAEKEEDSDAQEIKVIEGPPAAKMSASGHTLECSCPNCSDVCKSYYWYYTPFNDRYSRSRLSEYGKNIYARENGLYCCRMNCGKGFSRFSQLYSHRARSESENLWPVVLAVLLLVLVLLIIVLVAVKRRRQGESSIQAIKDKDKTTGGDTAVLLHSG</sequence>
<keyword evidence="3" id="KW-0479">Metal-binding</keyword>
<evidence type="ECO:0000313" key="7">
    <source>
        <dbReference type="Ensembl" id="ENSDARP00000096454"/>
    </source>
</evidence>
<dbReference type="GO" id="GO:0004888">
    <property type="term" value="F:transmembrane signaling receptor activity"/>
    <property type="evidence" value="ECO:0000318"/>
    <property type="project" value="GO_Central"/>
</dbReference>
<keyword evidence="3" id="KW-0862">Zinc</keyword>
<dbReference type="PANTHER" id="PTHR11481">
    <property type="entry name" value="IMMUNOGLOBULIN FC RECEPTOR"/>
    <property type="match status" value="1"/>
</dbReference>
<dbReference type="Gene3D" id="2.60.40.10">
    <property type="entry name" value="Immunoglobulins"/>
    <property type="match status" value="2"/>
</dbReference>
<dbReference type="InterPro" id="IPR013087">
    <property type="entry name" value="Znf_C2H2_type"/>
</dbReference>
<protein>
    <submittedName>
        <fullName evidence="9">Uncharacterized protein isoform X1</fullName>
    </submittedName>
    <submittedName>
        <fullName evidence="7">Zgc:154125</fullName>
    </submittedName>
</protein>
<dbReference type="PANTHER" id="PTHR11481:SF64">
    <property type="entry name" value="FC RECEPTOR-LIKE PROTEIN 4"/>
    <property type="match status" value="1"/>
</dbReference>
<dbReference type="Ensembl" id="ENSDART00000105677.4">
    <property type="protein sequence ID" value="ENSDARP00000096454.2"/>
    <property type="gene ID" value="ENSDARG00000071463.4"/>
</dbReference>
<dbReference type="GO" id="GO:0007166">
    <property type="term" value="P:cell surface receptor signaling pathway"/>
    <property type="evidence" value="ECO:0000318"/>
    <property type="project" value="GO_Central"/>
</dbReference>
<keyword evidence="4" id="KW-1133">Transmembrane helix</keyword>
<dbReference type="EMBL" id="FP102794">
    <property type="status" value="NOT_ANNOTATED_CDS"/>
    <property type="molecule type" value="Genomic_DNA"/>
</dbReference>
<evidence type="ECO:0000256" key="4">
    <source>
        <dbReference type="SAM" id="Phobius"/>
    </source>
</evidence>
<dbReference type="InterPro" id="IPR050488">
    <property type="entry name" value="Ig_Fc_receptor"/>
</dbReference>
<dbReference type="OMA" id="ISRTIFY"/>
<name>F1R6I4_DANRE</name>
<evidence type="ECO:0000259" key="6">
    <source>
        <dbReference type="PROSITE" id="PS50157"/>
    </source>
</evidence>
<evidence type="ECO:0000256" key="1">
    <source>
        <dbReference type="ARBA" id="ARBA00022729"/>
    </source>
</evidence>
<gene>
    <name evidence="9 10" type="ORF">zgc:154125</name>
</gene>
<proteinExistence type="predicted"/>
<dbReference type="SMART" id="SM00409">
    <property type="entry name" value="IG"/>
    <property type="match status" value="2"/>
</dbReference>
<keyword evidence="4" id="KW-0812">Transmembrane</keyword>
<keyword evidence="8" id="KW-1185">Reference proteome</keyword>
<accession>A0A8M2BIE1</accession>
<evidence type="ECO:0000313" key="8">
    <source>
        <dbReference type="Proteomes" id="UP000000437"/>
    </source>
</evidence>
<dbReference type="OrthoDB" id="8954737at2759"/>
<evidence type="ECO:0000313" key="10">
    <source>
        <dbReference type="ZFIN" id="ZDB-GENE-061013-717"/>
    </source>
</evidence>
<dbReference type="AlphaFoldDB" id="F1R6I4"/>
<keyword evidence="2" id="KW-1015">Disulfide bond</keyword>
<dbReference type="PhylomeDB" id="F1R6I4"/>
<dbReference type="PaxDb" id="7955-ENSDARP00000096454"/>
<evidence type="ECO:0000256" key="5">
    <source>
        <dbReference type="SAM" id="SignalP"/>
    </source>
</evidence>
<feature type="chain" id="PRO_5044730522" evidence="5">
    <location>
        <begin position="20"/>
        <end position="426"/>
    </location>
</feature>
<dbReference type="eggNOG" id="ENOG502SRMM">
    <property type="taxonomic scope" value="Eukaryota"/>
</dbReference>
<dbReference type="HOGENOM" id="CLU_574352_0_0_1"/>
<dbReference type="GeneTree" id="ENSGT01050000244808"/>
<reference evidence="7 8" key="2">
    <citation type="journal article" date="2013" name="Nature">
        <title>The zebrafish reference genome sequence and its relationship to the human genome.</title>
        <authorList>
            <consortium name="Genome Reference Consortium Zebrafish"/>
            <person name="Howe K."/>
            <person name="Clark M.D."/>
            <person name="Torroja C.F."/>
            <person name="Torrance J."/>
            <person name="Berthelot C."/>
            <person name="Muffato M."/>
            <person name="Collins J.E."/>
            <person name="Humphray S."/>
            <person name="McLaren K."/>
            <person name="Matthews L."/>
            <person name="McLaren S."/>
            <person name="Sealy I."/>
            <person name="Caccamo M."/>
            <person name="Churcher C."/>
            <person name="Scott C."/>
            <person name="Barrett J.C."/>
            <person name="Koch R."/>
            <person name="Rauch G.J."/>
            <person name="White S."/>
            <person name="Chow W."/>
            <person name="Kilian B."/>
            <person name="Quintais L.T."/>
            <person name="Guerra-Assuncao J.A."/>
            <person name="Zhou Y."/>
            <person name="Gu Y."/>
            <person name="Yen J."/>
            <person name="Vogel J.H."/>
            <person name="Eyre T."/>
            <person name="Redmond S."/>
            <person name="Banerjee R."/>
            <person name="Chi J."/>
            <person name="Fu B."/>
            <person name="Langley E."/>
            <person name="Maguire S.F."/>
            <person name="Laird G.K."/>
            <person name="Lloyd D."/>
            <person name="Kenyon E."/>
            <person name="Donaldson S."/>
            <person name="Sehra H."/>
            <person name="Almeida-King J."/>
            <person name="Loveland J."/>
            <person name="Trevanion S."/>
            <person name="Jones M."/>
            <person name="Quail M."/>
            <person name="Willey D."/>
            <person name="Hunt A."/>
            <person name="Burton J."/>
            <person name="Sims S."/>
            <person name="McLay K."/>
            <person name="Plumb B."/>
            <person name="Davis J."/>
            <person name="Clee C."/>
            <person name="Oliver K."/>
            <person name="Clark R."/>
            <person name="Riddle C."/>
            <person name="Elliot D."/>
            <person name="Eliott D."/>
            <person name="Threadgold G."/>
            <person name="Harden G."/>
            <person name="Ware D."/>
            <person name="Begum S."/>
            <person name="Mortimore B."/>
            <person name="Mortimer B."/>
            <person name="Kerry G."/>
            <person name="Heath P."/>
            <person name="Phillimore B."/>
            <person name="Tracey A."/>
            <person name="Corby N."/>
            <person name="Dunn M."/>
            <person name="Johnson C."/>
            <person name="Wood J."/>
            <person name="Clark S."/>
            <person name="Pelan S."/>
            <person name="Griffiths G."/>
            <person name="Smith M."/>
            <person name="Glithero R."/>
            <person name="Howden P."/>
            <person name="Barker N."/>
            <person name="Lloyd C."/>
            <person name="Stevens C."/>
            <person name="Harley J."/>
            <person name="Holt K."/>
            <person name="Panagiotidis G."/>
            <person name="Lovell J."/>
            <person name="Beasley H."/>
            <person name="Henderson C."/>
            <person name="Gordon D."/>
            <person name="Auger K."/>
            <person name="Wright D."/>
            <person name="Collins J."/>
            <person name="Raisen C."/>
            <person name="Dyer L."/>
            <person name="Leung K."/>
            <person name="Robertson L."/>
            <person name="Ambridge K."/>
            <person name="Leongamornlert D."/>
            <person name="McGuire S."/>
            <person name="Gilderthorp R."/>
            <person name="Griffiths C."/>
            <person name="Manthravadi D."/>
            <person name="Nichol S."/>
            <person name="Barker G."/>
            <person name="Whitehead S."/>
            <person name="Kay M."/>
            <person name="Brown J."/>
            <person name="Murnane C."/>
            <person name="Gray E."/>
            <person name="Humphries M."/>
            <person name="Sycamore N."/>
            <person name="Barker D."/>
            <person name="Saunders D."/>
            <person name="Wallis J."/>
            <person name="Babbage A."/>
            <person name="Hammond S."/>
            <person name="Mashreghi-Mohammadi M."/>
            <person name="Barr L."/>
            <person name="Martin S."/>
            <person name="Wray P."/>
            <person name="Ellington A."/>
            <person name="Matthews N."/>
            <person name="Ellwood M."/>
            <person name="Woodmansey R."/>
            <person name="Clark G."/>
            <person name="Cooper J."/>
            <person name="Cooper J."/>
            <person name="Tromans A."/>
            <person name="Grafham D."/>
            <person name="Skuce C."/>
            <person name="Pandian R."/>
            <person name="Andrews R."/>
            <person name="Harrison E."/>
            <person name="Kimberley A."/>
            <person name="Garnett J."/>
            <person name="Fosker N."/>
            <person name="Hall R."/>
            <person name="Garner P."/>
            <person name="Kelly D."/>
            <person name="Bird C."/>
            <person name="Palmer S."/>
            <person name="Gehring I."/>
            <person name="Berger A."/>
            <person name="Dooley C.M."/>
            <person name="Ersan-Urun Z."/>
            <person name="Eser C."/>
            <person name="Geiger H."/>
            <person name="Geisler M."/>
            <person name="Karotki L."/>
            <person name="Kirn A."/>
            <person name="Konantz J."/>
            <person name="Konantz M."/>
            <person name="Oberlander M."/>
            <person name="Rudolph-Geiger S."/>
            <person name="Teucke M."/>
            <person name="Lanz C."/>
            <person name="Raddatz G."/>
            <person name="Osoegawa K."/>
            <person name="Zhu B."/>
            <person name="Rapp A."/>
            <person name="Widaa S."/>
            <person name="Langford C."/>
            <person name="Yang F."/>
            <person name="Schuster S.C."/>
            <person name="Carter N.P."/>
            <person name="Harrow J."/>
            <person name="Ning Z."/>
            <person name="Herrero J."/>
            <person name="Searle S.M."/>
            <person name="Enright A."/>
            <person name="Geisler R."/>
            <person name="Plasterk R.H."/>
            <person name="Lee C."/>
            <person name="Westerfield M."/>
            <person name="de Jong P.J."/>
            <person name="Zon L.I."/>
            <person name="Postlethwait J.H."/>
            <person name="Nusslein-Volhard C."/>
            <person name="Hubbard T.J."/>
            <person name="Roest Crollius H."/>
            <person name="Rogers J."/>
            <person name="Stemple D.L."/>
        </authorList>
    </citation>
    <scope>NUCLEOTIDE SEQUENCE [LARGE SCALE GENOMIC DNA]</scope>
    <source>
        <strain evidence="7">Tuebingen</strain>
    </source>
</reference>
<evidence type="ECO:0000256" key="2">
    <source>
        <dbReference type="ARBA" id="ARBA00023157"/>
    </source>
</evidence>
<organism evidence="7">
    <name type="scientific">Danio rerio</name>
    <name type="common">Zebrafish</name>
    <name type="synonym">Brachydanio rerio</name>
    <dbReference type="NCBI Taxonomy" id="7955"/>
    <lineage>
        <taxon>Eukaryota</taxon>
        <taxon>Metazoa</taxon>
        <taxon>Chordata</taxon>
        <taxon>Craniata</taxon>
        <taxon>Vertebrata</taxon>
        <taxon>Euteleostomi</taxon>
        <taxon>Actinopterygii</taxon>
        <taxon>Neopterygii</taxon>
        <taxon>Teleostei</taxon>
        <taxon>Ostariophysi</taxon>
        <taxon>Cypriniformes</taxon>
        <taxon>Danionidae</taxon>
        <taxon>Danioninae</taxon>
        <taxon>Danio</taxon>
    </lineage>
</organism>
<keyword evidence="3" id="KW-0863">Zinc-finger</keyword>
<reference evidence="7" key="1">
    <citation type="submission" date="2011-07" db="UniProtKB">
        <authorList>
            <consortium name="Ensembl"/>
        </authorList>
    </citation>
    <scope>IDENTIFICATION</scope>
    <source>
        <strain evidence="7">Tuebingen</strain>
    </source>
</reference>
<dbReference type="GeneID" id="768188"/>
<keyword evidence="1 5" id="KW-0732">Signal</keyword>
<feature type="signal peptide" evidence="5">
    <location>
        <begin position="1"/>
        <end position="19"/>
    </location>
</feature>
<dbReference type="RefSeq" id="XP_005170695.1">
    <property type="nucleotide sequence ID" value="XM_005170638.5"/>
</dbReference>
<evidence type="ECO:0000256" key="3">
    <source>
        <dbReference type="PROSITE-ProRule" id="PRU00042"/>
    </source>
</evidence>
<dbReference type="AGR" id="ZFIN:ZDB-GENE-061013-717"/>
<dbReference type="InterPro" id="IPR003599">
    <property type="entry name" value="Ig_sub"/>
</dbReference>
<dbReference type="ZFIN" id="ZDB-GENE-061013-717">
    <property type="gene designation" value="zgc:154125"/>
</dbReference>
<accession>F1R6I4</accession>
<reference evidence="9" key="3">
    <citation type="submission" date="2025-04" db="UniProtKB">
        <authorList>
            <consortium name="RefSeq"/>
        </authorList>
    </citation>
    <scope>IDENTIFICATION</scope>
    <source>
        <strain evidence="9">Tuebingen</strain>
    </source>
</reference>
<feature type="transmembrane region" description="Helical" evidence="4">
    <location>
        <begin position="373"/>
        <end position="395"/>
    </location>
</feature>
<keyword evidence="4" id="KW-0472">Membrane</keyword>
<dbReference type="Pfam" id="PF13895">
    <property type="entry name" value="Ig_2"/>
    <property type="match status" value="2"/>
</dbReference>
<dbReference type="PROSITE" id="PS50157">
    <property type="entry name" value="ZINC_FINGER_C2H2_2"/>
    <property type="match status" value="1"/>
</dbReference>
<dbReference type="Bgee" id="ENSDARG00000071463">
    <property type="expression patterns" value="Expressed in swim bladder and 16 other cell types or tissues"/>
</dbReference>
<dbReference type="GO" id="GO:0009897">
    <property type="term" value="C:external side of plasma membrane"/>
    <property type="evidence" value="ECO:0000318"/>
    <property type="project" value="GO_Central"/>
</dbReference>